<evidence type="ECO:0000256" key="2">
    <source>
        <dbReference type="SAM" id="Phobius"/>
    </source>
</evidence>
<name>A0A930KX12_9MICC</name>
<protein>
    <submittedName>
        <fullName evidence="3">ABC transporter permease</fullName>
    </submittedName>
</protein>
<feature type="compositionally biased region" description="Basic and acidic residues" evidence="1">
    <location>
        <begin position="505"/>
        <end position="522"/>
    </location>
</feature>
<feature type="compositionally biased region" description="Basic and acidic residues" evidence="1">
    <location>
        <begin position="295"/>
        <end position="305"/>
    </location>
</feature>
<feature type="transmembrane region" description="Helical" evidence="2">
    <location>
        <begin position="331"/>
        <end position="351"/>
    </location>
</feature>
<feature type="region of interest" description="Disordered" evidence="1">
    <location>
        <begin position="1"/>
        <end position="20"/>
    </location>
</feature>
<dbReference type="Proteomes" id="UP000713964">
    <property type="component" value="Unassembled WGS sequence"/>
</dbReference>
<gene>
    <name evidence="3" type="ORF">HXO58_01630</name>
</gene>
<organism evidence="3 4">
    <name type="scientific">Rothia mucilaginosa</name>
    <dbReference type="NCBI Taxonomy" id="43675"/>
    <lineage>
        <taxon>Bacteria</taxon>
        <taxon>Bacillati</taxon>
        <taxon>Actinomycetota</taxon>
        <taxon>Actinomycetes</taxon>
        <taxon>Micrococcales</taxon>
        <taxon>Micrococcaceae</taxon>
        <taxon>Rothia</taxon>
    </lineage>
</organism>
<feature type="transmembrane region" description="Helical" evidence="2">
    <location>
        <begin position="363"/>
        <end position="385"/>
    </location>
</feature>
<keyword evidence="2" id="KW-0812">Transmembrane</keyword>
<feature type="transmembrane region" description="Helical" evidence="2">
    <location>
        <begin position="57"/>
        <end position="77"/>
    </location>
</feature>
<feature type="transmembrane region" description="Helical" evidence="2">
    <location>
        <begin position="127"/>
        <end position="150"/>
    </location>
</feature>
<feature type="transmembrane region" description="Helical" evidence="2">
    <location>
        <begin position="170"/>
        <end position="191"/>
    </location>
</feature>
<reference evidence="3" key="1">
    <citation type="submission" date="2020-04" db="EMBL/GenBank/DDBJ databases">
        <title>Deep metagenomics examines the oral microbiome during advanced dental caries in children, revealing novel taxa and co-occurrences with host molecules.</title>
        <authorList>
            <person name="Baker J.L."/>
            <person name="Morton J.T."/>
            <person name="Dinis M."/>
            <person name="Alvarez R."/>
            <person name="Tran N.C."/>
            <person name="Knight R."/>
            <person name="Edlund A."/>
        </authorList>
    </citation>
    <scope>NUCLEOTIDE SEQUENCE</scope>
    <source>
        <strain evidence="3">JCVI_29_bin.11</strain>
    </source>
</reference>
<feature type="region of interest" description="Disordered" evidence="1">
    <location>
        <begin position="279"/>
        <end position="310"/>
    </location>
</feature>
<sequence length="562" mass="62206">MHPASEPAHESSSQISPGAAKRTYDERAAFEEAKRNLGIVGEREQEFNRGLELLGKAYSIGMTLILVYFLLDAYQILVTAGRSVNIGSFLSYALPKVLPDAILVVPFLWIVLDWVKDGYINPRRLMMLYLLLCSLSGVLSFAGVFGLAQVLFPAFTALDPASHPAAASSIVTQALVAVITAGSAVLMFLLTRPAVGVVPSRAVIRKQMWAIEENTSGAEDDEELTREDVLRQLEKEEGPVKDSTEHLLRELSADYALSNDPAEKNRLLDEIQQVQRAQKAGVKPNLGGASAGEAGEPHEQAHGGEKATVGSAAPAAPKVVLPPRPKALRGVMWCATAIIILSAIQRIYVSIHNEVPDRVMEMMPGIIISGIFATFIFSLIPIFVLRRLWKGRRWAYFLTLFGSAFIVFVGALSLQSFISADYFSRLADESLTSRPRDYVVSIVVSDIMGAFLTAFYLVIVVLLLSRSTRMYVAATRLARLNAREQVNADDGWIVVHQDAETRAHLEEEQTRWEEKEANRQAEEAAAQQYKTTRRTDARKNSRSEQRGYKDTSVYTEEGYRLN</sequence>
<dbReference type="EMBL" id="JABZXL010000003">
    <property type="protein sequence ID" value="MBF1658523.1"/>
    <property type="molecule type" value="Genomic_DNA"/>
</dbReference>
<evidence type="ECO:0000256" key="1">
    <source>
        <dbReference type="SAM" id="MobiDB-lite"/>
    </source>
</evidence>
<accession>A0A930KX12</accession>
<proteinExistence type="predicted"/>
<evidence type="ECO:0000313" key="3">
    <source>
        <dbReference type="EMBL" id="MBF1658523.1"/>
    </source>
</evidence>
<comment type="caution">
    <text evidence="3">The sequence shown here is derived from an EMBL/GenBank/DDBJ whole genome shotgun (WGS) entry which is preliminary data.</text>
</comment>
<keyword evidence="2" id="KW-1133">Transmembrane helix</keyword>
<dbReference type="AlphaFoldDB" id="A0A930KX12"/>
<feature type="compositionally biased region" description="Basic and acidic residues" evidence="1">
    <location>
        <begin position="533"/>
        <end position="549"/>
    </location>
</feature>
<evidence type="ECO:0000313" key="4">
    <source>
        <dbReference type="Proteomes" id="UP000713964"/>
    </source>
</evidence>
<feature type="transmembrane region" description="Helical" evidence="2">
    <location>
        <begin position="97"/>
        <end position="115"/>
    </location>
</feature>
<keyword evidence="2" id="KW-0472">Membrane</keyword>
<feature type="transmembrane region" description="Helical" evidence="2">
    <location>
        <begin position="438"/>
        <end position="464"/>
    </location>
</feature>
<feature type="region of interest" description="Disordered" evidence="1">
    <location>
        <begin position="505"/>
        <end position="562"/>
    </location>
</feature>
<feature type="transmembrane region" description="Helical" evidence="2">
    <location>
        <begin position="397"/>
        <end position="418"/>
    </location>
</feature>